<dbReference type="SUPFAM" id="SSF53671">
    <property type="entry name" value="Aspartate/ornithine carbamoyltransferase"/>
    <property type="match status" value="2"/>
</dbReference>
<evidence type="ECO:0000256" key="2">
    <source>
        <dbReference type="SAM" id="MobiDB-lite"/>
    </source>
</evidence>
<evidence type="ECO:0000259" key="4">
    <source>
        <dbReference type="Pfam" id="PF02729"/>
    </source>
</evidence>
<dbReference type="AlphaFoldDB" id="A0A284RD18"/>
<protein>
    <submittedName>
        <fullName evidence="6">Uncharacterized protein</fullName>
    </submittedName>
</protein>
<evidence type="ECO:0000259" key="5">
    <source>
        <dbReference type="Pfam" id="PF18142"/>
    </source>
</evidence>
<dbReference type="SUPFAM" id="SSF51556">
    <property type="entry name" value="Metallo-dependent hydrolases"/>
    <property type="match status" value="1"/>
</dbReference>
<dbReference type="Gene3D" id="3.40.50.1370">
    <property type="entry name" value="Aspartate/ornithine carbamoyltransferase"/>
    <property type="match status" value="2"/>
</dbReference>
<dbReference type="UniPathway" id="UPA00070">
    <property type="reaction ID" value="UER00116"/>
</dbReference>
<evidence type="ECO:0000256" key="1">
    <source>
        <dbReference type="ARBA" id="ARBA00022679"/>
    </source>
</evidence>
<dbReference type="GO" id="GO:0044205">
    <property type="term" value="P:'de novo' UMP biosynthetic process"/>
    <property type="evidence" value="ECO:0007669"/>
    <property type="project" value="UniProtKB-UniPathway"/>
</dbReference>
<organism evidence="6 7">
    <name type="scientific">Armillaria ostoyae</name>
    <name type="common">Armillaria root rot fungus</name>
    <dbReference type="NCBI Taxonomy" id="47428"/>
    <lineage>
        <taxon>Eukaryota</taxon>
        <taxon>Fungi</taxon>
        <taxon>Dikarya</taxon>
        <taxon>Basidiomycota</taxon>
        <taxon>Agaricomycotina</taxon>
        <taxon>Agaricomycetes</taxon>
        <taxon>Agaricomycetidae</taxon>
        <taxon>Agaricales</taxon>
        <taxon>Marasmiineae</taxon>
        <taxon>Physalacriaceae</taxon>
        <taxon>Armillaria</taxon>
    </lineage>
</organism>
<reference evidence="7" key="1">
    <citation type="journal article" date="2017" name="Nat. Ecol. Evol.">
        <title>Genome expansion and lineage-specific genetic innovations in the forest pathogenic fungi Armillaria.</title>
        <authorList>
            <person name="Sipos G."/>
            <person name="Prasanna A.N."/>
            <person name="Walter M.C."/>
            <person name="O'Connor E."/>
            <person name="Balint B."/>
            <person name="Krizsan K."/>
            <person name="Kiss B."/>
            <person name="Hess J."/>
            <person name="Varga T."/>
            <person name="Slot J."/>
            <person name="Riley R."/>
            <person name="Boka B."/>
            <person name="Rigling D."/>
            <person name="Barry K."/>
            <person name="Lee J."/>
            <person name="Mihaltcheva S."/>
            <person name="LaButti K."/>
            <person name="Lipzen A."/>
            <person name="Waldron R."/>
            <person name="Moloney N.M."/>
            <person name="Sperisen C."/>
            <person name="Kredics L."/>
            <person name="Vagvoelgyi C."/>
            <person name="Patrignani A."/>
            <person name="Fitzpatrick D."/>
            <person name="Nagy I."/>
            <person name="Doyle S."/>
            <person name="Anderson J.B."/>
            <person name="Grigoriev I.V."/>
            <person name="Gueldener U."/>
            <person name="Muensterkoetter M."/>
            <person name="Nagy L.G."/>
        </authorList>
    </citation>
    <scope>NUCLEOTIDE SEQUENCE [LARGE SCALE GENOMIC DNA]</scope>
    <source>
        <strain evidence="7">C18/9</strain>
    </source>
</reference>
<feature type="domain" description="SMODS and SLOG-associating 2TM effector" evidence="5">
    <location>
        <begin position="132"/>
        <end position="252"/>
    </location>
</feature>
<evidence type="ECO:0000313" key="6">
    <source>
        <dbReference type="EMBL" id="SJL06649.1"/>
    </source>
</evidence>
<dbReference type="Proteomes" id="UP000219338">
    <property type="component" value="Unassembled WGS sequence"/>
</dbReference>
<dbReference type="OrthoDB" id="3245801at2759"/>
<dbReference type="STRING" id="47428.A0A284RD18"/>
<dbReference type="Pfam" id="PF02729">
    <property type="entry name" value="OTCace_N"/>
    <property type="match status" value="1"/>
</dbReference>
<keyword evidence="7" id="KW-1185">Reference proteome</keyword>
<dbReference type="InterPro" id="IPR041622">
    <property type="entry name" value="SLATT_fungi"/>
</dbReference>
<feature type="transmembrane region" description="Helical" evidence="3">
    <location>
        <begin position="148"/>
        <end position="170"/>
    </location>
</feature>
<feature type="compositionally biased region" description="Polar residues" evidence="2">
    <location>
        <begin position="9"/>
        <end position="20"/>
    </location>
</feature>
<dbReference type="FunFam" id="3.20.20.140:FF:000036">
    <property type="entry name" value="Carbamoyl-phosphate synthase large chain"/>
    <property type="match status" value="1"/>
</dbReference>
<keyword evidence="1" id="KW-0808">Transferase</keyword>
<feature type="domain" description="Aspartate/ornithine carbamoyltransferase carbamoyl-P binding" evidence="4">
    <location>
        <begin position="625"/>
        <end position="683"/>
    </location>
</feature>
<gene>
    <name evidence="6" type="ORF">ARMOST_09991</name>
</gene>
<keyword evidence="3" id="KW-1133">Transmembrane helix</keyword>
<sequence>MDAPDRVGNSHSQTPGSSSLAGLGPTIAAPVPIIGPEGNSTYTSIRHSSPFSDQGDAPRSDASYAPLHSASLSNNPLPSLPGHDPFSRGRNPSRRSDTDLVRPVIDWVVPVSEKAPRLKTVGERLEPTLTTAETTKDKYKLKARMTGYALNIAIGLQVLLGALTTALSAATSGKQTSIVISILGGVSTMVASYLARARGSNEPQRSLTRVKDLEQFIRECRAFDMDHGHETGHECDSRLENFRRRYEELLGNTNREQKHISWNPEVSLSAGFTTAIVIPIGHSTRITDRASLDVAKANLKGSAHCNFALTLAASAQNVQGLDDELQAEAKALFIPFNVDHVTISLSAVAAHFTSWTSDKPIVTNAKGSDLASVLLLASLHNRSVHVTDVLTSDDLLLISLSKAKHLKVTCGVSVYSLFFNRSQFPKSTCLPTTDQKAIWSKLETIDAFSVGATPYLLATEEGETTSPWSAAVADGRLTLEDIRLRLHDNPVLIFGLPEQSNTTVEVVVGRKAPFGKRETCWSPVEKGFVTGAIHRVIVHGQTNFLDGALTSSPNGKDISSATITYPSVAALVSPALKAAEPASLGTIATFAMGPPMAPPGHPTIQGPPAWNITSHLLPHPSFHRRHILSVKQFTHRDMYDLFSLTHEMRLQVERNGTLGVLKGKVLCTAFYESSTRTSSSFDAYRVDHAVLSRAKEDMIVMHPLPRANVDFDSRRAVYFRQMRYGLFVSIFSLEIVDPVP</sequence>
<dbReference type="EMBL" id="FUEG01000007">
    <property type="protein sequence ID" value="SJL06649.1"/>
    <property type="molecule type" value="Genomic_DNA"/>
</dbReference>
<dbReference type="GO" id="GO:0016597">
    <property type="term" value="F:amino acid binding"/>
    <property type="evidence" value="ECO:0007669"/>
    <property type="project" value="InterPro"/>
</dbReference>
<proteinExistence type="predicted"/>
<dbReference type="PROSITE" id="PS00097">
    <property type="entry name" value="CARBAMOYLTRANSFERASE"/>
    <property type="match status" value="1"/>
</dbReference>
<feature type="compositionally biased region" description="Low complexity" evidence="2">
    <location>
        <begin position="66"/>
        <end position="81"/>
    </location>
</feature>
<dbReference type="NCBIfam" id="NF033635">
    <property type="entry name" value="SLATT_fungal"/>
    <property type="match status" value="1"/>
</dbReference>
<dbReference type="Pfam" id="PF18142">
    <property type="entry name" value="SLATT_fungal"/>
    <property type="match status" value="1"/>
</dbReference>
<dbReference type="GO" id="GO:0006520">
    <property type="term" value="P:amino acid metabolic process"/>
    <property type="evidence" value="ECO:0007669"/>
    <property type="project" value="InterPro"/>
</dbReference>
<accession>A0A284RD18</accession>
<name>A0A284RD18_ARMOS</name>
<dbReference type="InterPro" id="IPR036901">
    <property type="entry name" value="Asp/Orn_carbamoylTrfase_sf"/>
</dbReference>
<feature type="region of interest" description="Disordered" evidence="2">
    <location>
        <begin position="1"/>
        <end position="97"/>
    </location>
</feature>
<keyword evidence="3" id="KW-0472">Membrane</keyword>
<dbReference type="GO" id="GO:0016743">
    <property type="term" value="F:carboxyl- or carbamoyltransferase activity"/>
    <property type="evidence" value="ECO:0007669"/>
    <property type="project" value="InterPro"/>
</dbReference>
<keyword evidence="3" id="KW-0812">Transmembrane</keyword>
<dbReference type="InterPro" id="IPR006132">
    <property type="entry name" value="Asp/Orn_carbamoyltranf_P-bd"/>
</dbReference>
<dbReference type="InterPro" id="IPR032466">
    <property type="entry name" value="Metal_Hydrolase"/>
</dbReference>
<dbReference type="InterPro" id="IPR006130">
    <property type="entry name" value="Asp/Orn_carbamoylTrfase"/>
</dbReference>
<dbReference type="Gene3D" id="3.20.20.140">
    <property type="entry name" value="Metal-dependent hydrolases"/>
    <property type="match status" value="1"/>
</dbReference>
<evidence type="ECO:0000313" key="7">
    <source>
        <dbReference type="Proteomes" id="UP000219338"/>
    </source>
</evidence>
<evidence type="ECO:0000256" key="3">
    <source>
        <dbReference type="SAM" id="Phobius"/>
    </source>
</evidence>
<feature type="compositionally biased region" description="Polar residues" evidence="2">
    <location>
        <begin position="38"/>
        <end position="52"/>
    </location>
</feature>